<name>A0A7I7YJB4_9MYCO</name>
<feature type="chain" id="PRO_5029453453" description="Phytase-like domain-containing protein" evidence="1">
    <location>
        <begin position="35"/>
        <end position="546"/>
    </location>
</feature>
<evidence type="ECO:0000256" key="1">
    <source>
        <dbReference type="SAM" id="SignalP"/>
    </source>
</evidence>
<dbReference type="Gene3D" id="2.60.40.3440">
    <property type="match status" value="1"/>
</dbReference>
<dbReference type="Proteomes" id="UP000467385">
    <property type="component" value="Chromosome"/>
</dbReference>
<accession>A0A7I7YJB4</accession>
<dbReference type="AlphaFoldDB" id="A0A7I7YJB4"/>
<gene>
    <name evidence="3" type="ORF">MCNS_42650</name>
</gene>
<proteinExistence type="predicted"/>
<dbReference type="SUPFAM" id="SSF63829">
    <property type="entry name" value="Calcium-dependent phosphotriesterase"/>
    <property type="match status" value="1"/>
</dbReference>
<dbReference type="PANTHER" id="PTHR37957:SF1">
    <property type="entry name" value="PHYTASE-LIKE DOMAIN-CONTAINING PROTEIN"/>
    <property type="match status" value="1"/>
</dbReference>
<evidence type="ECO:0000259" key="2">
    <source>
        <dbReference type="Pfam" id="PF13449"/>
    </source>
</evidence>
<protein>
    <recommendedName>
        <fullName evidence="2">Phytase-like domain-containing protein</fullName>
    </recommendedName>
</protein>
<evidence type="ECO:0000313" key="4">
    <source>
        <dbReference type="Proteomes" id="UP000467385"/>
    </source>
</evidence>
<keyword evidence="4" id="KW-1185">Reference proteome</keyword>
<dbReference type="PANTHER" id="PTHR37957">
    <property type="entry name" value="BLR7070 PROTEIN"/>
    <property type="match status" value="1"/>
</dbReference>
<organism evidence="3 4">
    <name type="scientific">Mycobacterium conspicuum</name>
    <dbReference type="NCBI Taxonomy" id="44010"/>
    <lineage>
        <taxon>Bacteria</taxon>
        <taxon>Bacillati</taxon>
        <taxon>Actinomycetota</taxon>
        <taxon>Actinomycetes</taxon>
        <taxon>Mycobacteriales</taxon>
        <taxon>Mycobacteriaceae</taxon>
        <taxon>Mycobacterium</taxon>
    </lineage>
</organism>
<reference evidence="3 4" key="1">
    <citation type="journal article" date="2019" name="Emerg. Microbes Infect.">
        <title>Comprehensive subspecies identification of 175 nontuberculous mycobacteria species based on 7547 genomic profiles.</title>
        <authorList>
            <person name="Matsumoto Y."/>
            <person name="Kinjo T."/>
            <person name="Motooka D."/>
            <person name="Nabeya D."/>
            <person name="Jung N."/>
            <person name="Uechi K."/>
            <person name="Horii T."/>
            <person name="Iida T."/>
            <person name="Fujita J."/>
            <person name="Nakamura S."/>
        </authorList>
    </citation>
    <scope>NUCLEOTIDE SEQUENCE [LARGE SCALE GENOMIC DNA]</scope>
    <source>
        <strain evidence="3 4">JCM 14738</strain>
    </source>
</reference>
<feature type="domain" description="Phytase-like" evidence="2">
    <location>
        <begin position="140"/>
        <end position="492"/>
    </location>
</feature>
<dbReference type="InterPro" id="IPR027372">
    <property type="entry name" value="Phytase-like_dom"/>
</dbReference>
<evidence type="ECO:0000313" key="3">
    <source>
        <dbReference type="EMBL" id="BBZ41202.1"/>
    </source>
</evidence>
<dbReference type="OrthoDB" id="9758957at2"/>
<dbReference type="Pfam" id="PF13449">
    <property type="entry name" value="Phytase-like"/>
    <property type="match status" value="1"/>
</dbReference>
<feature type="signal peptide" evidence="1">
    <location>
        <begin position="1"/>
        <end position="34"/>
    </location>
</feature>
<dbReference type="EMBL" id="AP022613">
    <property type="protein sequence ID" value="BBZ41202.1"/>
    <property type="molecule type" value="Genomic_DNA"/>
</dbReference>
<dbReference type="Pfam" id="PF17963">
    <property type="entry name" value="Big_9"/>
    <property type="match status" value="1"/>
</dbReference>
<sequence>MADQVFLSIRNLLYGKVFRLAAAAALLTLSTACSSPGTSTEPATPVDGNLSTSPGKALTIPPGQLLAATHGVTPVAFGKPAHGSIAYGAYGAMIYTPDAGFGGTDSLPVTVSRAVRLYAEDETPRIIIGDVAIQPNAHGSAIAQVPGQADEIYGLSDRGPNVEGTNRNQRVLPVPDFHPQIARLKLADGVASVEQIITLTGRDGAPLVGLVDPQANNGETLVDLDGKPLAPSDHGLDGEGLVAMADGTFWVSDEYGPFIVHFDANGKELERLSPFGGSLPKELSMRQPNQGMEGLTITPDGTTLVGIMQSALQTPGLTGRARSVPITRIVTIDLANRNDVHEYLFPLANPQQTKVGVSEISAVSGSTFLIDEHDGEPQPNGNKKIYVADISAATDVGPHSAVPGAVYRADAGGLLVNGVPIESFVGVSTDAAAINKLKAAGITVAAKTLKLDLGDLLRSLSPNGDFFGHDKVEGLLTADGGKTLIIANDSDFGLAGLADGSSATPPFALKPKILPNGTQDSGEILKVDTTQVPAHTESVTVTIKVG</sequence>
<keyword evidence="1" id="KW-0732">Signal</keyword>